<name>A0A6J5BVT1_9BURK</name>
<sequence length="84" mass="9111">MLTLIDQEIAHLARVMSASMAGDLAGPILPAAYWRERLHQLLDSQHLTNAQLRSIDVLLRRLDELEAQAANSAGSAHRVAIGAS</sequence>
<dbReference type="EMBL" id="CADIKB010000025">
    <property type="protein sequence ID" value="CAB3717426.1"/>
    <property type="molecule type" value="Genomic_DNA"/>
</dbReference>
<protein>
    <submittedName>
        <fullName evidence="1">Uncharacterized protein</fullName>
    </submittedName>
</protein>
<organism evidence="1 2">
    <name type="scientific">Paraburkholderia phenoliruptrix</name>
    <dbReference type="NCBI Taxonomy" id="252970"/>
    <lineage>
        <taxon>Bacteria</taxon>
        <taxon>Pseudomonadati</taxon>
        <taxon>Pseudomonadota</taxon>
        <taxon>Betaproteobacteria</taxon>
        <taxon>Burkholderiales</taxon>
        <taxon>Burkholderiaceae</taxon>
        <taxon>Paraburkholderia</taxon>
    </lineage>
</organism>
<reference evidence="1 2" key="1">
    <citation type="submission" date="2020-04" db="EMBL/GenBank/DDBJ databases">
        <authorList>
            <person name="De Canck E."/>
        </authorList>
    </citation>
    <scope>NUCLEOTIDE SEQUENCE [LARGE SCALE GENOMIC DNA]</scope>
    <source>
        <strain evidence="1 2">LMG 22037</strain>
    </source>
</reference>
<gene>
    <name evidence="1" type="ORF">LMG22037_04467</name>
</gene>
<accession>A0A6J5BVT1</accession>
<dbReference type="AlphaFoldDB" id="A0A6J5BVT1"/>
<proteinExistence type="predicted"/>
<dbReference type="RefSeq" id="WP_035483766.1">
    <property type="nucleotide sequence ID" value="NZ_CADFGL010000023.1"/>
</dbReference>
<evidence type="ECO:0000313" key="1">
    <source>
        <dbReference type="EMBL" id="CAB3717426.1"/>
    </source>
</evidence>
<evidence type="ECO:0000313" key="2">
    <source>
        <dbReference type="Proteomes" id="UP000494249"/>
    </source>
</evidence>
<dbReference type="Proteomes" id="UP000494249">
    <property type="component" value="Unassembled WGS sequence"/>
</dbReference>